<dbReference type="AlphaFoldDB" id="A0AAW1ULG7"/>
<sequence length="130" mass="14409">MDRLRLVAETLKINVYKGCVYASSYTPHLGSTHGTLLFLWSNESDHHMPPRNRATLIILQIHRTGRHSPQEAESILDVSALETNEGDGCRSVSSSSARLIAACLRRKAGDVRTNSRKDTGKRKRNVIIGA</sequence>
<accession>A0AAW1ULG7</accession>
<keyword evidence="2" id="KW-1185">Reference proteome</keyword>
<gene>
    <name evidence="1" type="ORF">WA026_001759</name>
</gene>
<evidence type="ECO:0000313" key="2">
    <source>
        <dbReference type="Proteomes" id="UP001431783"/>
    </source>
</evidence>
<reference evidence="1 2" key="1">
    <citation type="submission" date="2023-03" db="EMBL/GenBank/DDBJ databases">
        <title>Genome insight into feeding habits of ladybird beetles.</title>
        <authorList>
            <person name="Li H.-S."/>
            <person name="Huang Y.-H."/>
            <person name="Pang H."/>
        </authorList>
    </citation>
    <scope>NUCLEOTIDE SEQUENCE [LARGE SCALE GENOMIC DNA]</scope>
    <source>
        <strain evidence="1">SYSU_2023b</strain>
        <tissue evidence="1">Whole body</tissue>
    </source>
</reference>
<organism evidence="1 2">
    <name type="scientific">Henosepilachna vigintioctopunctata</name>
    <dbReference type="NCBI Taxonomy" id="420089"/>
    <lineage>
        <taxon>Eukaryota</taxon>
        <taxon>Metazoa</taxon>
        <taxon>Ecdysozoa</taxon>
        <taxon>Arthropoda</taxon>
        <taxon>Hexapoda</taxon>
        <taxon>Insecta</taxon>
        <taxon>Pterygota</taxon>
        <taxon>Neoptera</taxon>
        <taxon>Endopterygota</taxon>
        <taxon>Coleoptera</taxon>
        <taxon>Polyphaga</taxon>
        <taxon>Cucujiformia</taxon>
        <taxon>Coccinelloidea</taxon>
        <taxon>Coccinellidae</taxon>
        <taxon>Epilachninae</taxon>
        <taxon>Epilachnini</taxon>
        <taxon>Henosepilachna</taxon>
    </lineage>
</organism>
<evidence type="ECO:0000313" key="1">
    <source>
        <dbReference type="EMBL" id="KAK9883583.1"/>
    </source>
</evidence>
<name>A0AAW1ULG7_9CUCU</name>
<dbReference type="EMBL" id="JARQZJ010000091">
    <property type="protein sequence ID" value="KAK9883583.1"/>
    <property type="molecule type" value="Genomic_DNA"/>
</dbReference>
<comment type="caution">
    <text evidence="1">The sequence shown here is derived from an EMBL/GenBank/DDBJ whole genome shotgun (WGS) entry which is preliminary data.</text>
</comment>
<proteinExistence type="predicted"/>
<dbReference type="Proteomes" id="UP001431783">
    <property type="component" value="Unassembled WGS sequence"/>
</dbReference>
<protein>
    <submittedName>
        <fullName evidence="1">Uncharacterized protein</fullName>
    </submittedName>
</protein>